<feature type="compositionally biased region" description="Basic and acidic residues" evidence="9">
    <location>
        <begin position="597"/>
        <end position="606"/>
    </location>
</feature>
<evidence type="ECO:0000259" key="12">
    <source>
        <dbReference type="PROSITE" id="PS50929"/>
    </source>
</evidence>
<dbReference type="Gene3D" id="3.40.50.300">
    <property type="entry name" value="P-loop containing nucleotide triphosphate hydrolases"/>
    <property type="match status" value="1"/>
</dbReference>
<evidence type="ECO:0000256" key="7">
    <source>
        <dbReference type="ARBA" id="ARBA00022989"/>
    </source>
</evidence>
<dbReference type="SUPFAM" id="SSF90123">
    <property type="entry name" value="ABC transporter transmembrane region"/>
    <property type="match status" value="1"/>
</dbReference>
<evidence type="ECO:0000256" key="1">
    <source>
        <dbReference type="ARBA" id="ARBA00004651"/>
    </source>
</evidence>
<feature type="region of interest" description="Disordered" evidence="9">
    <location>
        <begin position="594"/>
        <end position="615"/>
    </location>
</feature>
<dbReference type="PROSITE" id="PS50893">
    <property type="entry name" value="ABC_TRANSPORTER_2"/>
    <property type="match status" value="1"/>
</dbReference>
<sequence length="615" mass="66280">MSDKSTKASKPLPSLRKFAVRFAPLIGRQKAVVGGSFAALFGEVLLRLLEPWPLKFVIDNVILRGQSASGEPGGLSQMEPMTLLTIAAVSVLLIAVLRASVAYLATVGFAIVGNRVLIDVRNQLYNHIQTLSLRFHGKARGGDLITRVTGDVGMLKEVLVTAFMPLLGNIVVLAGMLAVMAWLNWQLTLVLIAIAPLLLFTASRKHKRITEVAREQRQRESALAATAAESISAIKTVQALSLADQFNDAFGRTGDQDFNAGVKGKRLAAGLERTVDVVLALAAALVLWIGTVNVLEGKLTPGEMLVFLAYLKSAFKPVRNWAKFSARIAKAAAAAERVVEIMDREPEVADSPDARPMPRPAGHIALDQVSFCYEEGNTVLHDLTINIAAGEHLAVMGPSGAGKSTLLSLFLRLYDPDGGRLLVDGQDLRNFTLASWRSHFSVVLQDTLLFVGTLADNIRYGAVGPATDEDVERAARIANIHDFISALPEGYETKVGERGVTLSTGQRQRIAIARAAIRNAPILILDEPLAGLDADNAHQVHAALQRLAAGRTTIHVTHDLRHGSEADQVLYIRPGQPIEQGSHRELLSRGGGYAAAHHRDVDRHNTEGATHATSV</sequence>
<dbReference type="PANTHER" id="PTHR24221:SF468">
    <property type="entry name" value="ABC TRANSPORTER"/>
    <property type="match status" value="1"/>
</dbReference>
<feature type="transmembrane region" description="Helical" evidence="10">
    <location>
        <begin position="275"/>
        <end position="295"/>
    </location>
</feature>
<comment type="subcellular location">
    <subcellularLocation>
        <location evidence="1">Cell membrane</location>
        <topology evidence="1">Multi-pass membrane protein</topology>
    </subcellularLocation>
</comment>
<evidence type="ECO:0000313" key="13">
    <source>
        <dbReference type="EMBL" id="TQV70533.1"/>
    </source>
</evidence>
<dbReference type="Gene3D" id="1.20.1560.10">
    <property type="entry name" value="ABC transporter type 1, transmembrane domain"/>
    <property type="match status" value="1"/>
</dbReference>
<dbReference type="InterPro" id="IPR039421">
    <property type="entry name" value="Type_1_exporter"/>
</dbReference>
<dbReference type="PROSITE" id="PS50929">
    <property type="entry name" value="ABC_TM1F"/>
    <property type="match status" value="1"/>
</dbReference>
<keyword evidence="7 10" id="KW-1133">Transmembrane helix</keyword>
<organism evidence="13 14">
    <name type="scientific">Exilibacterium tricleocarpae</name>
    <dbReference type="NCBI Taxonomy" id="2591008"/>
    <lineage>
        <taxon>Bacteria</taxon>
        <taxon>Pseudomonadati</taxon>
        <taxon>Pseudomonadota</taxon>
        <taxon>Gammaproteobacteria</taxon>
        <taxon>Cellvibrionales</taxon>
        <taxon>Cellvibrionaceae</taxon>
        <taxon>Exilibacterium</taxon>
    </lineage>
</organism>
<evidence type="ECO:0000256" key="10">
    <source>
        <dbReference type="SAM" id="Phobius"/>
    </source>
</evidence>
<evidence type="ECO:0000256" key="3">
    <source>
        <dbReference type="ARBA" id="ARBA00022475"/>
    </source>
</evidence>
<reference evidence="13 14" key="1">
    <citation type="submission" date="2019-06" db="EMBL/GenBank/DDBJ databases">
        <title>Whole genome sequence for Cellvibrionaceae sp. R142.</title>
        <authorList>
            <person name="Wang G."/>
        </authorList>
    </citation>
    <scope>NUCLEOTIDE SEQUENCE [LARGE SCALE GENOMIC DNA]</scope>
    <source>
        <strain evidence="13 14">R142</strain>
    </source>
</reference>
<keyword evidence="3" id="KW-1003">Cell membrane</keyword>
<evidence type="ECO:0000256" key="9">
    <source>
        <dbReference type="SAM" id="MobiDB-lite"/>
    </source>
</evidence>
<dbReference type="GO" id="GO:0005886">
    <property type="term" value="C:plasma membrane"/>
    <property type="evidence" value="ECO:0007669"/>
    <property type="project" value="UniProtKB-SubCell"/>
</dbReference>
<dbReference type="InterPro" id="IPR003439">
    <property type="entry name" value="ABC_transporter-like_ATP-bd"/>
</dbReference>
<dbReference type="FunFam" id="3.40.50.300:FF:000221">
    <property type="entry name" value="Multidrug ABC transporter ATP-binding protein"/>
    <property type="match status" value="1"/>
</dbReference>
<dbReference type="EMBL" id="VHSG01000024">
    <property type="protein sequence ID" value="TQV70533.1"/>
    <property type="molecule type" value="Genomic_DNA"/>
</dbReference>
<dbReference type="InterPro" id="IPR036640">
    <property type="entry name" value="ABC1_TM_sf"/>
</dbReference>
<dbReference type="AlphaFoldDB" id="A0A545SZY7"/>
<feature type="transmembrane region" description="Helical" evidence="10">
    <location>
        <begin position="185"/>
        <end position="202"/>
    </location>
</feature>
<keyword evidence="2" id="KW-0813">Transport</keyword>
<feature type="domain" description="ABC transporter" evidence="11">
    <location>
        <begin position="364"/>
        <end position="599"/>
    </location>
</feature>
<gene>
    <name evidence="13" type="ORF">FKG94_21155</name>
</gene>
<dbReference type="SMART" id="SM00382">
    <property type="entry name" value="AAA"/>
    <property type="match status" value="1"/>
</dbReference>
<evidence type="ECO:0000256" key="8">
    <source>
        <dbReference type="ARBA" id="ARBA00023136"/>
    </source>
</evidence>
<dbReference type="InterPro" id="IPR003593">
    <property type="entry name" value="AAA+_ATPase"/>
</dbReference>
<evidence type="ECO:0000256" key="5">
    <source>
        <dbReference type="ARBA" id="ARBA00022741"/>
    </source>
</evidence>
<dbReference type="GO" id="GO:0005524">
    <property type="term" value="F:ATP binding"/>
    <property type="evidence" value="ECO:0007669"/>
    <property type="project" value="UniProtKB-KW"/>
</dbReference>
<dbReference type="Pfam" id="PF00664">
    <property type="entry name" value="ABC_membrane"/>
    <property type="match status" value="1"/>
</dbReference>
<keyword evidence="4 10" id="KW-0812">Transmembrane</keyword>
<keyword evidence="8 10" id="KW-0472">Membrane</keyword>
<dbReference type="InterPro" id="IPR011527">
    <property type="entry name" value="ABC1_TM_dom"/>
</dbReference>
<dbReference type="RefSeq" id="WP_142928943.1">
    <property type="nucleotide sequence ID" value="NZ_ML660102.1"/>
</dbReference>
<comment type="caution">
    <text evidence="13">The sequence shown here is derived from an EMBL/GenBank/DDBJ whole genome shotgun (WGS) entry which is preliminary data.</text>
</comment>
<accession>A0A545SZY7</accession>
<feature type="domain" description="ABC transmembrane type-1" evidence="12">
    <location>
        <begin position="35"/>
        <end position="320"/>
    </location>
</feature>
<evidence type="ECO:0000259" key="11">
    <source>
        <dbReference type="PROSITE" id="PS50893"/>
    </source>
</evidence>
<dbReference type="GO" id="GO:0016887">
    <property type="term" value="F:ATP hydrolysis activity"/>
    <property type="evidence" value="ECO:0007669"/>
    <property type="project" value="InterPro"/>
</dbReference>
<dbReference type="GO" id="GO:0140359">
    <property type="term" value="F:ABC-type transporter activity"/>
    <property type="evidence" value="ECO:0007669"/>
    <property type="project" value="InterPro"/>
</dbReference>
<evidence type="ECO:0000256" key="2">
    <source>
        <dbReference type="ARBA" id="ARBA00022448"/>
    </source>
</evidence>
<dbReference type="Proteomes" id="UP000319732">
    <property type="component" value="Unassembled WGS sequence"/>
</dbReference>
<keyword evidence="14" id="KW-1185">Reference proteome</keyword>
<protein>
    <submittedName>
        <fullName evidence="13">ABC transporter ATP-binding protein</fullName>
    </submittedName>
</protein>
<feature type="transmembrane region" description="Helical" evidence="10">
    <location>
        <begin position="83"/>
        <end position="112"/>
    </location>
</feature>
<dbReference type="GO" id="GO:0034040">
    <property type="term" value="F:ATPase-coupled lipid transmembrane transporter activity"/>
    <property type="evidence" value="ECO:0007669"/>
    <property type="project" value="TreeGrafter"/>
</dbReference>
<dbReference type="CDD" id="cd18564">
    <property type="entry name" value="ABC_6TM_exporter_like"/>
    <property type="match status" value="1"/>
</dbReference>
<feature type="transmembrane region" description="Helical" evidence="10">
    <location>
        <begin position="158"/>
        <end position="179"/>
    </location>
</feature>
<evidence type="ECO:0000256" key="6">
    <source>
        <dbReference type="ARBA" id="ARBA00022840"/>
    </source>
</evidence>
<evidence type="ECO:0000313" key="14">
    <source>
        <dbReference type="Proteomes" id="UP000319732"/>
    </source>
</evidence>
<name>A0A545SZY7_9GAMM</name>
<dbReference type="PANTHER" id="PTHR24221">
    <property type="entry name" value="ATP-BINDING CASSETTE SUB-FAMILY B"/>
    <property type="match status" value="1"/>
</dbReference>
<evidence type="ECO:0000256" key="4">
    <source>
        <dbReference type="ARBA" id="ARBA00022692"/>
    </source>
</evidence>
<dbReference type="InterPro" id="IPR027417">
    <property type="entry name" value="P-loop_NTPase"/>
</dbReference>
<keyword evidence="5" id="KW-0547">Nucleotide-binding</keyword>
<feature type="transmembrane region" description="Helical" evidence="10">
    <location>
        <begin position="31"/>
        <end position="49"/>
    </location>
</feature>
<dbReference type="SUPFAM" id="SSF52540">
    <property type="entry name" value="P-loop containing nucleoside triphosphate hydrolases"/>
    <property type="match status" value="1"/>
</dbReference>
<keyword evidence="6 13" id="KW-0067">ATP-binding</keyword>
<dbReference type="Pfam" id="PF00005">
    <property type="entry name" value="ABC_tran"/>
    <property type="match status" value="1"/>
</dbReference>
<dbReference type="OrthoDB" id="9806127at2"/>
<proteinExistence type="predicted"/>